<accession>A0ABY6ATE1</accession>
<feature type="transmembrane region" description="Helical" evidence="1">
    <location>
        <begin position="219"/>
        <end position="239"/>
    </location>
</feature>
<dbReference type="EMBL" id="CP104562">
    <property type="protein sequence ID" value="UXH76499.1"/>
    <property type="molecule type" value="Genomic_DNA"/>
</dbReference>
<feature type="transmembrane region" description="Helical" evidence="1">
    <location>
        <begin position="54"/>
        <end position="76"/>
    </location>
</feature>
<sequence length="286" mass="30281">MSPPSASPARQVDASSPLHPGSDAFRSWAGVLVLLMVLAMPVACYRAMAAGHHALAWIGAMALLVAVAALVGRGTLGLWRGVLIDERNLMSLSRFQLLLWSVLILSGFLAATLYNVFIGSDDPLAVAIPTELWMLMGVSTTSMVGSPLLLGQKAQKDTVAAHVEQVKQQVVADGGDRRDVVAQGQLMTNARPQQAQWTDMFTGEEAGNWFHVDMAQLQMFFFTLAIAMAYASVLCQLLVTPPAGGLHQLPPIDASAVALLSISHAGFLANKAVPRLGAASTDQIAA</sequence>
<name>A0ABY6ATE1_9BURK</name>
<feature type="transmembrane region" description="Helical" evidence="1">
    <location>
        <begin position="132"/>
        <end position="150"/>
    </location>
</feature>
<feature type="transmembrane region" description="Helical" evidence="1">
    <location>
        <begin position="28"/>
        <end position="48"/>
    </location>
</feature>
<evidence type="ECO:0000256" key="1">
    <source>
        <dbReference type="SAM" id="Phobius"/>
    </source>
</evidence>
<keyword evidence="1" id="KW-0812">Transmembrane</keyword>
<proteinExistence type="predicted"/>
<gene>
    <name evidence="2" type="ORF">N4261_15750</name>
</gene>
<dbReference type="Proteomes" id="UP001064933">
    <property type="component" value="Chromosome"/>
</dbReference>
<organism evidence="2 3">
    <name type="scientific">Roseateles amylovorans</name>
    <dbReference type="NCBI Taxonomy" id="2978473"/>
    <lineage>
        <taxon>Bacteria</taxon>
        <taxon>Pseudomonadati</taxon>
        <taxon>Pseudomonadota</taxon>
        <taxon>Betaproteobacteria</taxon>
        <taxon>Burkholderiales</taxon>
        <taxon>Sphaerotilaceae</taxon>
        <taxon>Roseateles</taxon>
    </lineage>
</organism>
<evidence type="ECO:0000313" key="3">
    <source>
        <dbReference type="Proteomes" id="UP001064933"/>
    </source>
</evidence>
<reference evidence="2" key="1">
    <citation type="submission" date="2022-10" db="EMBL/GenBank/DDBJ databases">
        <title>Characterization and whole genome sequencing of a new Roseateles species, isolated from fresh water.</title>
        <authorList>
            <person name="Guliayeva D.Y."/>
            <person name="Akhremchuk A.E."/>
            <person name="Sikolenko M.A."/>
            <person name="Valentovich L.N."/>
            <person name="Sidarenka A.V."/>
        </authorList>
    </citation>
    <scope>NUCLEOTIDE SEQUENCE</scope>
    <source>
        <strain evidence="2">BIM B-1768</strain>
    </source>
</reference>
<feature type="transmembrane region" description="Helical" evidence="1">
    <location>
        <begin position="97"/>
        <end position="120"/>
    </location>
</feature>
<protein>
    <submittedName>
        <fullName evidence="2">Uncharacterized protein</fullName>
    </submittedName>
</protein>
<evidence type="ECO:0000313" key="2">
    <source>
        <dbReference type="EMBL" id="UXH76499.1"/>
    </source>
</evidence>
<keyword evidence="1" id="KW-1133">Transmembrane helix</keyword>
<keyword evidence="3" id="KW-1185">Reference proteome</keyword>
<dbReference type="RefSeq" id="WP_261756231.1">
    <property type="nucleotide sequence ID" value="NZ_CP104562.2"/>
</dbReference>
<keyword evidence="1" id="KW-0472">Membrane</keyword>